<dbReference type="InterPro" id="IPR051127">
    <property type="entry name" value="Fungal_SecMet_Regulators"/>
</dbReference>
<evidence type="ECO:0000256" key="2">
    <source>
        <dbReference type="ARBA" id="ARBA00023125"/>
    </source>
</evidence>
<evidence type="ECO:0000313" key="8">
    <source>
        <dbReference type="Proteomes" id="UP000782241"/>
    </source>
</evidence>
<keyword evidence="3" id="KW-0804">Transcription</keyword>
<dbReference type="GO" id="GO:0008270">
    <property type="term" value="F:zinc ion binding"/>
    <property type="evidence" value="ECO:0007669"/>
    <property type="project" value="InterPro"/>
</dbReference>
<feature type="region of interest" description="Disordered" evidence="5">
    <location>
        <begin position="590"/>
        <end position="645"/>
    </location>
</feature>
<keyword evidence="4" id="KW-0539">Nucleus</keyword>
<keyword evidence="2" id="KW-0238">DNA-binding</keyword>
<gene>
    <name evidence="7" type="ORF">KAF25_002068</name>
</gene>
<name>A0A9P7H0G4_9HYPO</name>
<dbReference type="Pfam" id="PF04082">
    <property type="entry name" value="Fungal_trans"/>
    <property type="match status" value="1"/>
</dbReference>
<dbReference type="CDD" id="cd12148">
    <property type="entry name" value="fungal_TF_MHR"/>
    <property type="match status" value="1"/>
</dbReference>
<dbReference type="PANTHER" id="PTHR47424:SF3">
    <property type="entry name" value="REGULATORY PROTEIN GAL4"/>
    <property type="match status" value="1"/>
</dbReference>
<dbReference type="GO" id="GO:0003677">
    <property type="term" value="F:DNA binding"/>
    <property type="evidence" value="ECO:0007669"/>
    <property type="project" value="UniProtKB-KW"/>
</dbReference>
<dbReference type="PANTHER" id="PTHR47424">
    <property type="entry name" value="REGULATORY PROTEIN GAL4"/>
    <property type="match status" value="1"/>
</dbReference>
<organism evidence="7 8">
    <name type="scientific">Fusarium avenaceum</name>
    <dbReference type="NCBI Taxonomy" id="40199"/>
    <lineage>
        <taxon>Eukaryota</taxon>
        <taxon>Fungi</taxon>
        <taxon>Dikarya</taxon>
        <taxon>Ascomycota</taxon>
        <taxon>Pezizomycotina</taxon>
        <taxon>Sordariomycetes</taxon>
        <taxon>Hypocreomycetidae</taxon>
        <taxon>Hypocreales</taxon>
        <taxon>Nectriaceae</taxon>
        <taxon>Fusarium</taxon>
        <taxon>Fusarium tricinctum species complex</taxon>
    </lineage>
</organism>
<evidence type="ECO:0000313" key="7">
    <source>
        <dbReference type="EMBL" id="KAG5659509.1"/>
    </source>
</evidence>
<evidence type="ECO:0000256" key="3">
    <source>
        <dbReference type="ARBA" id="ARBA00023163"/>
    </source>
</evidence>
<feature type="compositionally biased region" description="Polar residues" evidence="5">
    <location>
        <begin position="590"/>
        <end position="603"/>
    </location>
</feature>
<dbReference type="SMART" id="SM00906">
    <property type="entry name" value="Fungal_trans"/>
    <property type="match status" value="1"/>
</dbReference>
<keyword evidence="8" id="KW-1185">Reference proteome</keyword>
<dbReference type="EMBL" id="JAGPUO010000011">
    <property type="protein sequence ID" value="KAG5659509.1"/>
    <property type="molecule type" value="Genomic_DNA"/>
</dbReference>
<evidence type="ECO:0000256" key="5">
    <source>
        <dbReference type="SAM" id="MobiDB-lite"/>
    </source>
</evidence>
<feature type="domain" description="Xylanolytic transcriptional activator regulatory" evidence="6">
    <location>
        <begin position="273"/>
        <end position="345"/>
    </location>
</feature>
<dbReference type="AlphaFoldDB" id="A0A9P7H0G4"/>
<evidence type="ECO:0000259" key="6">
    <source>
        <dbReference type="SMART" id="SM00906"/>
    </source>
</evidence>
<evidence type="ECO:0000256" key="4">
    <source>
        <dbReference type="ARBA" id="ARBA00023242"/>
    </source>
</evidence>
<sequence length="721" mass="80986">MQGEANQARKLELVLSRLDKIESEVSQQAHTLSNLSRGVLQPDVKQRQQPVKRRPGGIAQFNQETGCFEYYGQTSAISIASHLGKRLRQLEDGLDNDVRIPLPTRRRIDTISQHRPSHDTDPKGPVLDELPSFCDYVMPLNAPSSDRFLNESIADRHVNSFFGSIHILIPILNPTAFKAQYVSLRHLLGDGRLSIPTQEDPTRPQFVCLMYAVLALGALYEDEQEDSSSWAQWYFSRAQGMLGRLLNASNLSLVQASLFLGAYAQHAIRPNLAYILNGIAARLAFSNGLNIESLHSSLPVDTQEAKRTWWLIYIQEVELCLDSGRPMCFGSSDMNIHYPTMHLLPNGEVNPVSKQDMFIPLLVGITKIVNRIIDLSAEPSEPGNSKLERQKKLLGELDHWRSSLPQHLGFTDSDREINDNDVLTSLYTWESRQQSSLQIHYYLAIIILFQDPISTTPTDGHAPRGQVSHQLHQSRHLNAARNMIRHIHKLLTLAPHLRRWTYYCFYCLQAVLAILPQVTNDYRRTQIRKRGEANISTGSHEVNRETDEDDRKLCNLAIEIFEQIKLKASQRCADVIRHYLNTWESKQTRNGTSALSHDSSHSFGNGAGQQSLPSTSTPLSSLDRSQSSDHETEPSCLSSDAAQTRPGDASIVESVSCSDLTPPCVSLSEFQAQLYSAFYGNPNDGFDFDQQSSFPGLETLGSYTVRSNTIGTQDGWNSYDQ</sequence>
<reference evidence="7" key="1">
    <citation type="submission" date="2021-04" db="EMBL/GenBank/DDBJ databases">
        <title>Draft genome of Fusarium avenaceum strain F156N33, isolated from an atmospheric sample in Virginia.</title>
        <authorList>
            <person name="Yang S."/>
            <person name="Vinatzer B.A."/>
            <person name="Coleman J."/>
        </authorList>
    </citation>
    <scope>NUCLEOTIDE SEQUENCE</scope>
    <source>
        <strain evidence="7">F156N33</strain>
    </source>
</reference>
<dbReference type="InterPro" id="IPR007219">
    <property type="entry name" value="XnlR_reg_dom"/>
</dbReference>
<dbReference type="GO" id="GO:0006351">
    <property type="term" value="P:DNA-templated transcription"/>
    <property type="evidence" value="ECO:0007669"/>
    <property type="project" value="InterPro"/>
</dbReference>
<proteinExistence type="predicted"/>
<protein>
    <recommendedName>
        <fullName evidence="6">Xylanolytic transcriptional activator regulatory domain-containing protein</fullName>
    </recommendedName>
</protein>
<keyword evidence="1" id="KW-0805">Transcription regulation</keyword>
<dbReference type="Proteomes" id="UP000782241">
    <property type="component" value="Unassembled WGS sequence"/>
</dbReference>
<evidence type="ECO:0000256" key="1">
    <source>
        <dbReference type="ARBA" id="ARBA00023015"/>
    </source>
</evidence>
<accession>A0A9P7H0G4</accession>
<comment type="caution">
    <text evidence="7">The sequence shown here is derived from an EMBL/GenBank/DDBJ whole genome shotgun (WGS) entry which is preliminary data.</text>
</comment>
<feature type="compositionally biased region" description="Low complexity" evidence="5">
    <location>
        <begin position="611"/>
        <end position="622"/>
    </location>
</feature>